<comment type="subcellular location">
    <subcellularLocation>
        <location evidence="1">Nucleus</location>
    </subcellularLocation>
</comment>
<comment type="caution">
    <text evidence="13">The sequence shown here is derived from an EMBL/GenBank/DDBJ whole genome shotgun (WGS) entry which is preliminary data.</text>
</comment>
<gene>
    <name evidence="13" type="primary">jg9536</name>
    <name evidence="13" type="ORF">PAEG_LOCUS14360</name>
</gene>
<dbReference type="GO" id="GO:0003688">
    <property type="term" value="F:DNA replication origin binding"/>
    <property type="evidence" value="ECO:0007669"/>
    <property type="project" value="TreeGrafter"/>
</dbReference>
<dbReference type="Pfam" id="PF07034">
    <property type="entry name" value="ORC3_N"/>
    <property type="match status" value="1"/>
</dbReference>
<evidence type="ECO:0000256" key="8">
    <source>
        <dbReference type="ARBA" id="ARBA00026084"/>
    </source>
</evidence>
<dbReference type="InterPro" id="IPR020795">
    <property type="entry name" value="ORC3"/>
</dbReference>
<feature type="domain" description="Origin recognition complex subunit 3 insertion" evidence="12">
    <location>
        <begin position="344"/>
        <end position="604"/>
    </location>
</feature>
<dbReference type="Proteomes" id="UP000838756">
    <property type="component" value="Unassembled WGS sequence"/>
</dbReference>
<evidence type="ECO:0000259" key="10">
    <source>
        <dbReference type="Pfam" id="PF07034"/>
    </source>
</evidence>
<evidence type="ECO:0000259" key="12">
    <source>
        <dbReference type="Pfam" id="PF19675"/>
    </source>
</evidence>
<dbReference type="EMBL" id="CAKXAJ010025241">
    <property type="protein sequence ID" value="CAH2237044.1"/>
    <property type="molecule type" value="Genomic_DNA"/>
</dbReference>
<dbReference type="OrthoDB" id="10265211at2759"/>
<comment type="subunit">
    <text evidence="8">Component of ORC, a complex composed of at least 6 subunits: ORC1, ORC2, ORC3, ORC4, ORC5 and ORC6. ORC is regulated in a cell-cycle dependent manner. It is sequentially assembled at the exit from anaphase of mitosis and disassembled as cells enter S phase.</text>
</comment>
<evidence type="ECO:0000256" key="4">
    <source>
        <dbReference type="ARBA" id="ARBA00022553"/>
    </source>
</evidence>
<dbReference type="GO" id="GO:0031261">
    <property type="term" value="C:DNA replication preinitiation complex"/>
    <property type="evidence" value="ECO:0007669"/>
    <property type="project" value="TreeGrafter"/>
</dbReference>
<feature type="domain" description="Origin recognition complex subunit 3 N-terminal" evidence="10">
    <location>
        <begin position="3"/>
        <end position="332"/>
    </location>
</feature>
<feature type="domain" description="Origin recognition complex subunit 3 winged helix C-terminal" evidence="11">
    <location>
        <begin position="616"/>
        <end position="718"/>
    </location>
</feature>
<dbReference type="Pfam" id="PF19675">
    <property type="entry name" value="ORC3_ins"/>
    <property type="match status" value="1"/>
</dbReference>
<name>A0A8S4RK50_9NEOP</name>
<evidence type="ECO:0000256" key="1">
    <source>
        <dbReference type="ARBA" id="ARBA00004123"/>
    </source>
</evidence>
<dbReference type="InterPro" id="IPR036397">
    <property type="entry name" value="RNaseH_sf"/>
</dbReference>
<dbReference type="SUPFAM" id="SSF46689">
    <property type="entry name" value="Homeodomain-like"/>
    <property type="match status" value="1"/>
</dbReference>
<dbReference type="GO" id="GO:0005656">
    <property type="term" value="C:nuclear pre-replicative complex"/>
    <property type="evidence" value="ECO:0007669"/>
    <property type="project" value="TreeGrafter"/>
</dbReference>
<evidence type="ECO:0000256" key="9">
    <source>
        <dbReference type="ARBA" id="ARBA00045241"/>
    </source>
</evidence>
<keyword evidence="5" id="KW-0235">DNA replication</keyword>
<keyword evidence="4" id="KW-0597">Phosphoprotein</keyword>
<sequence>MESTVSVSKGVFLFSNGFKRAKHLKKKSKQPLFDSLFNKEPWYVTYKYNWNAIEIQLKELHEKTYSVLLNDIVSYVKSFDQDHQYDSIEGIIPSATLLTGVNQPDHANQFLALIHKIREDVTPHVAMISSQDASTVKHLVESAVSQLIHGQDYLDDSADDSMTEQTIRLKKSQCTMRALHNWYQSKYVSTSPKKLKHAAPKKTLVVIMPDFESFSCNILQDFVMIVSSYITSLPIVLIFGVATSVSALHKSFPYHVSSKLLIKVFHSHPSHVYMNQVLENIFLTHTSPFHLCGRAFELLTDVFLFYDFSVTGLVQSIKYCMMEHYYGDNIKALCCSPDKIEETISKLTSVDLEHIRQLLSFRPFLEIQECETKIGLFEDDNFFREVLCKEMHKLHDYLYSFYLCVRLLSALVKDLPKNLLGKTVREIYAKCSIEHVTNTQPFKECMQLLNFQSQVKMADSIKNALKEINSVLQIVSPVKPLRSTPSKTNMNSIAVNNDLGQDFAKSIRIHFLTFLRQIENAHNEAPVLAYANHERENDLETDIIPGNRYKLKEKLLKATRVEKIQSEFEMVRSRFVSYLEEMFAKGLRPPRTQTFHEILFFSDLSSVKKQIVGSPRGALHLALNNPVHYLQCSCCHLPSPESISEWLPDVSIAYKLHRECGKHINLYDWLQAFAAVLRPDEEDDERYQDAGIQVRFTRAVAELQFLGFIKSSKRKTDHPQGRLPGHSKCEEMVKPTVISRDLRRPVLTIHCSIQRFRETGTYVRSAGQGRKRRTSSRDDRFIRLRVRRYPRLSAVQARHELEAVRGVTVSERTVRRRFEEAGLGLFVPAKAPRLEDNARPHTARVTQAYLDMNTTVMEWPARSLDMNPIEHVWDLLKRKVKSRIPAPANVGEL</sequence>
<keyword evidence="7" id="KW-0539">Nucleus</keyword>
<evidence type="ECO:0000313" key="14">
    <source>
        <dbReference type="Proteomes" id="UP000838756"/>
    </source>
</evidence>
<evidence type="ECO:0000313" key="13">
    <source>
        <dbReference type="EMBL" id="CAH2237044.1"/>
    </source>
</evidence>
<evidence type="ECO:0000256" key="3">
    <source>
        <dbReference type="ARBA" id="ARBA00019085"/>
    </source>
</evidence>
<dbReference type="AlphaFoldDB" id="A0A8S4RK50"/>
<evidence type="ECO:0000259" key="11">
    <source>
        <dbReference type="Pfam" id="PF18137"/>
    </source>
</evidence>
<dbReference type="PANTHER" id="PTHR12748">
    <property type="entry name" value="ORIGIN RECOGNITION COMPLEX SUBUNIT 3"/>
    <property type="match status" value="1"/>
</dbReference>
<reference evidence="13" key="1">
    <citation type="submission" date="2022-03" db="EMBL/GenBank/DDBJ databases">
        <authorList>
            <person name="Lindestad O."/>
        </authorList>
    </citation>
    <scope>NUCLEOTIDE SEQUENCE</scope>
</reference>
<keyword evidence="14" id="KW-1185">Reference proteome</keyword>
<keyword evidence="6" id="KW-0238">DNA-binding</keyword>
<evidence type="ECO:0000256" key="5">
    <source>
        <dbReference type="ARBA" id="ARBA00022705"/>
    </source>
</evidence>
<dbReference type="InterPro" id="IPR040855">
    <property type="entry name" value="ORC_WH_C"/>
</dbReference>
<dbReference type="InterPro" id="IPR045663">
    <property type="entry name" value="ORC3_ins"/>
</dbReference>
<dbReference type="Gene3D" id="3.30.420.10">
    <property type="entry name" value="Ribonuclease H-like superfamily/Ribonuclease H"/>
    <property type="match status" value="1"/>
</dbReference>
<comment type="similarity">
    <text evidence="2">Belongs to the ORC3 family.</text>
</comment>
<dbReference type="GO" id="GO:0005664">
    <property type="term" value="C:nuclear origin of replication recognition complex"/>
    <property type="evidence" value="ECO:0007669"/>
    <property type="project" value="InterPro"/>
</dbReference>
<dbReference type="PANTHER" id="PTHR12748:SF0">
    <property type="entry name" value="ORIGIN RECOGNITION COMPLEX SUBUNIT 3"/>
    <property type="match status" value="1"/>
</dbReference>
<dbReference type="Pfam" id="PF18137">
    <property type="entry name" value="WHD_ORC"/>
    <property type="match status" value="1"/>
</dbReference>
<dbReference type="InterPro" id="IPR009057">
    <property type="entry name" value="Homeodomain-like_sf"/>
</dbReference>
<protein>
    <recommendedName>
        <fullName evidence="3">Origin recognition complex subunit 3</fullName>
    </recommendedName>
</protein>
<dbReference type="GO" id="GO:0006270">
    <property type="term" value="P:DNA replication initiation"/>
    <property type="evidence" value="ECO:0007669"/>
    <property type="project" value="TreeGrafter"/>
</dbReference>
<evidence type="ECO:0000256" key="6">
    <source>
        <dbReference type="ARBA" id="ARBA00023125"/>
    </source>
</evidence>
<dbReference type="InterPro" id="IPR045667">
    <property type="entry name" value="ORC3_N"/>
</dbReference>
<proteinExistence type="inferred from homology"/>
<accession>A0A8S4RK50</accession>
<organism evidence="13 14">
    <name type="scientific">Pararge aegeria aegeria</name>
    <dbReference type="NCBI Taxonomy" id="348720"/>
    <lineage>
        <taxon>Eukaryota</taxon>
        <taxon>Metazoa</taxon>
        <taxon>Ecdysozoa</taxon>
        <taxon>Arthropoda</taxon>
        <taxon>Hexapoda</taxon>
        <taxon>Insecta</taxon>
        <taxon>Pterygota</taxon>
        <taxon>Neoptera</taxon>
        <taxon>Endopterygota</taxon>
        <taxon>Lepidoptera</taxon>
        <taxon>Glossata</taxon>
        <taxon>Ditrysia</taxon>
        <taxon>Papilionoidea</taxon>
        <taxon>Nymphalidae</taxon>
        <taxon>Satyrinae</taxon>
        <taxon>Satyrini</taxon>
        <taxon>Parargina</taxon>
        <taxon>Pararge</taxon>
    </lineage>
</organism>
<comment type="function">
    <text evidence="9">Component of the origin recognition complex (ORC) that binds origins of replication. DNA-binding is ATP-dependent. The specific DNA sequences that define origins of replication have not been identified yet. ORC is required to assemble the pre-replication complex necessary to initiate DNA replication. Binds histone H3 and H4 trimethylation marks H3K9me3, H3K27me3 and H4K20me3.</text>
</comment>
<dbReference type="CDD" id="cd20704">
    <property type="entry name" value="Orc3"/>
    <property type="match status" value="2"/>
</dbReference>
<evidence type="ECO:0000256" key="7">
    <source>
        <dbReference type="ARBA" id="ARBA00023242"/>
    </source>
</evidence>
<evidence type="ECO:0000256" key="2">
    <source>
        <dbReference type="ARBA" id="ARBA00010977"/>
    </source>
</evidence>